<name>A0AA49A6W3_9BURK</name>
<accession>A0AA49A6W3</accession>
<sequence length="639" mass="68108">MSHDISYDAYTRLEADNPWTQAKAKPRQRTDPCADDCTPRCPACGGLTCLCRPRFFPGQLLTDVDLNRLEQYVVDKNRLHNRYLHGWGVACGLEVVCDPCNAGHVLVRSGYALAPCGDDIVVCAEQSVDICKLVSQCAPARSPVCDTPYDLAPEDCSGRARRWVLAICYDERPVRGITAQLGMGDTACGPRCGCGGSGACGCGANGGGSCACGGSAKAGTCSCGAPARAGAGRNKAANPQCEPTQICEGYRFVAYPAPKALTIPELGQQRDPAGNSSSANLLWAWMYANRARFGPLLERVLCCITRAMQLRSEIREGKPLDNVAALGVYTDYAGALQEFAADFALHRCAFVGRIATQHEDAKAWVRGLGEMRQLTQAQQAELGQRVHALELSWLEIVSECFCSALLPACPQSAPDNCVPLAVITVGGSSCRVGEICNWEARKLLITWRTVMYWFSWLPWGLLRQWIAKLCCGDERDRGSYNMLMLMFGTAFLGLKGSAQTAAPGFDFAMRAAGAAPGMAATPAAAEPQGDPLLAALAAPDMLAFMLRDFDTLRAQGATSSTHPAWAALLARLADASALAPLAGGSGLSGVTALGQKVDALNRTAAAQQEQIAAQQKQIEELLRHAQGDKAPAAPAKKRK</sequence>
<evidence type="ECO:0000256" key="1">
    <source>
        <dbReference type="SAM" id="Coils"/>
    </source>
</evidence>
<dbReference type="EMBL" id="CP065053">
    <property type="protein sequence ID" value="QPI48571.1"/>
    <property type="molecule type" value="Genomic_DNA"/>
</dbReference>
<evidence type="ECO:0000313" key="3">
    <source>
        <dbReference type="Proteomes" id="UP000662888"/>
    </source>
</evidence>
<protein>
    <submittedName>
        <fullName evidence="2">Uncharacterized protein</fullName>
    </submittedName>
</protein>
<proteinExistence type="predicted"/>
<dbReference type="Proteomes" id="UP000662888">
    <property type="component" value="Chromosome"/>
</dbReference>
<organism evidence="2 3">
    <name type="scientific">Massilia antarctica</name>
    <dbReference type="NCBI Taxonomy" id="2765360"/>
    <lineage>
        <taxon>Bacteria</taxon>
        <taxon>Pseudomonadati</taxon>
        <taxon>Pseudomonadota</taxon>
        <taxon>Betaproteobacteria</taxon>
        <taxon>Burkholderiales</taxon>
        <taxon>Oxalobacteraceae</taxon>
        <taxon>Telluria group</taxon>
        <taxon>Massilia</taxon>
    </lineage>
</organism>
<feature type="coiled-coil region" evidence="1">
    <location>
        <begin position="597"/>
        <end position="624"/>
    </location>
</feature>
<dbReference type="RefSeq" id="WP_206088180.1">
    <property type="nucleotide sequence ID" value="NZ_CP065053.1"/>
</dbReference>
<keyword evidence="3" id="KW-1185">Reference proteome</keyword>
<gene>
    <name evidence="2" type="ORF">IV454_24035</name>
</gene>
<reference evidence="2 3" key="1">
    <citation type="submission" date="2020-11" db="EMBL/GenBank/DDBJ databases">
        <authorList>
            <person name="Sun Q."/>
        </authorList>
    </citation>
    <scope>NUCLEOTIDE SEQUENCE [LARGE SCALE GENOMIC DNA]</scope>
    <source>
        <strain evidence="2 3">P8398</strain>
    </source>
</reference>
<keyword evidence="1" id="KW-0175">Coiled coil</keyword>
<evidence type="ECO:0000313" key="2">
    <source>
        <dbReference type="EMBL" id="QPI48571.1"/>
    </source>
</evidence>